<dbReference type="Gene3D" id="3.40.50.12230">
    <property type="match status" value="1"/>
</dbReference>
<dbReference type="PANTHER" id="PTHR11138:SF5">
    <property type="entry name" value="METHIONYL-TRNA FORMYLTRANSFERASE, MITOCHONDRIAL"/>
    <property type="match status" value="1"/>
</dbReference>
<sequence>MRVALCNIENLATQPAILQVLEAHKDEIKLVITSDPYSKKNGGFIAQAYKNMRFRGYGFTEYLFAKMVFLSVIRPLLKLIGMDVLPSIEQRCNELGITYIKVEDINDASVVQLLKDQQIDLLSIYYFDQILHDEIIDVPSNGVVNFHPAYLPKCRGLFPIMFSYLYNEQNYGISAHWVENKEIDSGPVIAQSAIKVSNAKCLLEIDRKVSNHFPALYTQVLEILQNQQVNASVQAQQSSYYSYPQKAQLRELNETLPLINWCWVLRALGTKSTHYVDKQVSKPN</sequence>
<evidence type="ECO:0000313" key="2">
    <source>
        <dbReference type="EMBL" id="KKE82193.1"/>
    </source>
</evidence>
<dbReference type="InterPro" id="IPR036477">
    <property type="entry name" value="Formyl_transf_N_sf"/>
</dbReference>
<dbReference type="EMBL" id="AUXW01000168">
    <property type="protein sequence ID" value="KKE82193.1"/>
    <property type="molecule type" value="Genomic_DNA"/>
</dbReference>
<dbReference type="InterPro" id="IPR002376">
    <property type="entry name" value="Formyl_transf_N"/>
</dbReference>
<dbReference type="RefSeq" id="WP_046357403.1">
    <property type="nucleotide sequence ID" value="NZ_AUXW01000168.1"/>
</dbReference>
<dbReference type="PATRIC" id="fig|1129367.4.peg.3968"/>
<accession>A0A0F6A7U0</accession>
<dbReference type="Proteomes" id="UP000033434">
    <property type="component" value="Unassembled WGS sequence"/>
</dbReference>
<dbReference type="AlphaFoldDB" id="A0A0F6A7U0"/>
<feature type="domain" description="Formyl transferase N-terminal" evidence="1">
    <location>
        <begin position="106"/>
        <end position="220"/>
    </location>
</feature>
<dbReference type="GO" id="GO:0005829">
    <property type="term" value="C:cytosol"/>
    <property type="evidence" value="ECO:0007669"/>
    <property type="project" value="TreeGrafter"/>
</dbReference>
<dbReference type="Pfam" id="PF00551">
    <property type="entry name" value="Formyl_trans_N"/>
    <property type="match status" value="1"/>
</dbReference>
<gene>
    <name evidence="2" type="ORF">N479_19510</name>
</gene>
<comment type="caution">
    <text evidence="2">The sequence shown here is derived from an EMBL/GenBank/DDBJ whole genome shotgun (WGS) entry which is preliminary data.</text>
</comment>
<evidence type="ECO:0000313" key="3">
    <source>
        <dbReference type="Proteomes" id="UP000033434"/>
    </source>
</evidence>
<name>A0A0F6A7U0_9GAMM</name>
<organism evidence="2 3">
    <name type="scientific">Pseudoalteromonas luteoviolacea S4054</name>
    <dbReference type="NCBI Taxonomy" id="1129367"/>
    <lineage>
        <taxon>Bacteria</taxon>
        <taxon>Pseudomonadati</taxon>
        <taxon>Pseudomonadota</taxon>
        <taxon>Gammaproteobacteria</taxon>
        <taxon>Alteromonadales</taxon>
        <taxon>Pseudoalteromonadaceae</taxon>
        <taxon>Pseudoalteromonas</taxon>
    </lineage>
</organism>
<evidence type="ECO:0000259" key="1">
    <source>
        <dbReference type="Pfam" id="PF00551"/>
    </source>
</evidence>
<proteinExistence type="predicted"/>
<dbReference type="GO" id="GO:0004479">
    <property type="term" value="F:methionyl-tRNA formyltransferase activity"/>
    <property type="evidence" value="ECO:0007669"/>
    <property type="project" value="TreeGrafter"/>
</dbReference>
<dbReference type="SUPFAM" id="SSF53328">
    <property type="entry name" value="Formyltransferase"/>
    <property type="match status" value="1"/>
</dbReference>
<protein>
    <recommendedName>
        <fullName evidence="1">Formyl transferase N-terminal domain-containing protein</fullName>
    </recommendedName>
</protein>
<dbReference type="PANTHER" id="PTHR11138">
    <property type="entry name" value="METHIONYL-TRNA FORMYLTRANSFERASE"/>
    <property type="match status" value="1"/>
</dbReference>
<reference evidence="2 3" key="1">
    <citation type="journal article" date="2015" name="BMC Genomics">
        <title>Genome mining reveals unlocked bioactive potential of marine Gram-negative bacteria.</title>
        <authorList>
            <person name="Machado H."/>
            <person name="Sonnenschein E.C."/>
            <person name="Melchiorsen J."/>
            <person name="Gram L."/>
        </authorList>
    </citation>
    <scope>NUCLEOTIDE SEQUENCE [LARGE SCALE GENOMIC DNA]</scope>
    <source>
        <strain evidence="2 3">S4054</strain>
    </source>
</reference>